<protein>
    <submittedName>
        <fullName evidence="1">Uncharacterized protein</fullName>
    </submittedName>
</protein>
<keyword evidence="2" id="KW-1185">Reference proteome</keyword>
<dbReference type="EMBL" id="JYDW01000043">
    <property type="protein sequence ID" value="KRZ59308.1"/>
    <property type="molecule type" value="Genomic_DNA"/>
</dbReference>
<comment type="caution">
    <text evidence="1">The sequence shown here is derived from an EMBL/GenBank/DDBJ whole genome shotgun (WGS) entry which is preliminary data.</text>
</comment>
<reference evidence="1 2" key="1">
    <citation type="submission" date="2015-05" db="EMBL/GenBank/DDBJ databases">
        <title>Evolution of Trichinella species and genotypes.</title>
        <authorList>
            <person name="Korhonen P.K."/>
            <person name="Edoardo P."/>
            <person name="Giuseppe L.R."/>
            <person name="Gasser R.B."/>
        </authorList>
    </citation>
    <scope>NUCLEOTIDE SEQUENCE [LARGE SCALE GENOMIC DNA]</scope>
    <source>
        <strain evidence="1">ISS10</strain>
    </source>
</reference>
<gene>
    <name evidence="1" type="ORF">T02_182</name>
</gene>
<accession>A0A0V1LJ04</accession>
<dbReference type="Proteomes" id="UP000054721">
    <property type="component" value="Unassembled WGS sequence"/>
</dbReference>
<dbReference type="OrthoDB" id="10378380at2759"/>
<organism evidence="1 2">
    <name type="scientific">Trichinella nativa</name>
    <dbReference type="NCBI Taxonomy" id="6335"/>
    <lineage>
        <taxon>Eukaryota</taxon>
        <taxon>Metazoa</taxon>
        <taxon>Ecdysozoa</taxon>
        <taxon>Nematoda</taxon>
        <taxon>Enoplea</taxon>
        <taxon>Dorylaimia</taxon>
        <taxon>Trichinellida</taxon>
        <taxon>Trichinellidae</taxon>
        <taxon>Trichinella</taxon>
    </lineage>
</organism>
<name>A0A0V1LJ04_9BILA</name>
<sequence>MEIQCDENEQLYKSHQSYALVLYTVACRDRQSRRNYKNVSLKTSIQEAQLQRRKKKETII</sequence>
<dbReference type="AlphaFoldDB" id="A0A0V1LJ04"/>
<evidence type="ECO:0000313" key="1">
    <source>
        <dbReference type="EMBL" id="KRZ59308.1"/>
    </source>
</evidence>
<evidence type="ECO:0000313" key="2">
    <source>
        <dbReference type="Proteomes" id="UP000054721"/>
    </source>
</evidence>
<proteinExistence type="predicted"/>